<dbReference type="EMBL" id="CAADFW010000026">
    <property type="protein sequence ID" value="VFK58714.1"/>
    <property type="molecule type" value="Genomic_DNA"/>
</dbReference>
<proteinExistence type="predicted"/>
<dbReference type="InterPro" id="IPR029061">
    <property type="entry name" value="THDP-binding"/>
</dbReference>
<dbReference type="InterPro" id="IPR011766">
    <property type="entry name" value="TPP_enzyme_TPP-bd"/>
</dbReference>
<protein>
    <submittedName>
        <fullName evidence="3">2-oxoglutarate ferredoxin oxidoreductase subunit beta</fullName>
    </submittedName>
</protein>
<keyword evidence="1" id="KW-0560">Oxidoreductase</keyword>
<evidence type="ECO:0000313" key="4">
    <source>
        <dbReference type="EMBL" id="VFK58714.1"/>
    </source>
</evidence>
<organism evidence="3">
    <name type="scientific">Candidatus Kentrum sp. TC</name>
    <dbReference type="NCBI Taxonomy" id="2126339"/>
    <lineage>
        <taxon>Bacteria</taxon>
        <taxon>Pseudomonadati</taxon>
        <taxon>Pseudomonadota</taxon>
        <taxon>Gammaproteobacteria</taxon>
        <taxon>Candidatus Kentrum</taxon>
    </lineage>
</organism>
<name>A0A450YKT5_9GAMM</name>
<sequence length="318" mass="35066">MFGLKPDWSWELTQRNFVLDDYTSNEPRWCPGCGDHGVLTAVQRILRDERIPPEQVVAVSGIGCASRFPHYLGTYGFHGLHGRALPVACGIKARRPDLNVWVATGDGDCFSIGAAHWVHAVRYNMDITVMVFDNAIYGLTKKQTSPTSPEGLATNTHPFGNPLPAHNPLTVTLGIANVSFVAQTVDWNVPHLYATLAAAFAHKGLSFVRIYQRCPAMNDHAFDELQEDPSRLVLLFHEGKGIPVPKGVERAFPVRREHNPSHMGQARELAEGNAGIPVGLLYHNPDRPCYENFTTKGLGKLPEEKLAGVESVLDRFAV</sequence>
<evidence type="ECO:0000259" key="2">
    <source>
        <dbReference type="Pfam" id="PF02775"/>
    </source>
</evidence>
<dbReference type="Pfam" id="PF02775">
    <property type="entry name" value="TPP_enzyme_C"/>
    <property type="match status" value="1"/>
</dbReference>
<accession>A0A450YKT5</accession>
<dbReference type="PANTHER" id="PTHR48084">
    <property type="entry name" value="2-OXOGLUTARATE OXIDOREDUCTASE SUBUNIT KORB-RELATED"/>
    <property type="match status" value="1"/>
</dbReference>
<feature type="domain" description="Thiamine pyrophosphate enzyme TPP-binding" evidence="2">
    <location>
        <begin position="62"/>
        <end position="209"/>
    </location>
</feature>
<dbReference type="CDD" id="cd03375">
    <property type="entry name" value="TPP_OGFOR"/>
    <property type="match status" value="1"/>
</dbReference>
<dbReference type="GO" id="GO:0044281">
    <property type="term" value="P:small molecule metabolic process"/>
    <property type="evidence" value="ECO:0007669"/>
    <property type="project" value="UniProtKB-ARBA"/>
</dbReference>
<dbReference type="GO" id="GO:0016625">
    <property type="term" value="F:oxidoreductase activity, acting on the aldehyde or oxo group of donors, iron-sulfur protein as acceptor"/>
    <property type="evidence" value="ECO:0007669"/>
    <property type="project" value="UniProtKB-ARBA"/>
</dbReference>
<reference evidence="3" key="1">
    <citation type="submission" date="2019-02" db="EMBL/GenBank/DDBJ databases">
        <authorList>
            <person name="Gruber-Vodicka R. H."/>
            <person name="Seah K. B. B."/>
        </authorList>
    </citation>
    <scope>NUCLEOTIDE SEQUENCE</scope>
    <source>
        <strain evidence="3">BECK_BZ125</strain>
        <strain evidence="4">BECK_BZ126</strain>
    </source>
</reference>
<dbReference type="EMBL" id="CAADFT010000017">
    <property type="protein sequence ID" value="VFK42143.1"/>
    <property type="molecule type" value="Genomic_DNA"/>
</dbReference>
<dbReference type="Gene3D" id="3.40.50.970">
    <property type="match status" value="1"/>
</dbReference>
<dbReference type="GO" id="GO:0030976">
    <property type="term" value="F:thiamine pyrophosphate binding"/>
    <property type="evidence" value="ECO:0007669"/>
    <property type="project" value="InterPro"/>
</dbReference>
<gene>
    <name evidence="3" type="ORF">BECKTC1821E_GA0114239_10171</name>
    <name evidence="4" type="ORF">BECKTC1821F_GA0114240_10262</name>
</gene>
<dbReference type="GO" id="GO:0045333">
    <property type="term" value="P:cellular respiration"/>
    <property type="evidence" value="ECO:0007669"/>
    <property type="project" value="UniProtKB-ARBA"/>
</dbReference>
<dbReference type="PANTHER" id="PTHR48084:SF4">
    <property type="entry name" value="2-OXOGLUTARATE OXIDOREDUCTASE SUBUNIT KORB"/>
    <property type="match status" value="1"/>
</dbReference>
<evidence type="ECO:0000256" key="1">
    <source>
        <dbReference type="ARBA" id="ARBA00023002"/>
    </source>
</evidence>
<dbReference type="InterPro" id="IPR051457">
    <property type="entry name" value="2-oxoacid:Fd_oxidoreductase"/>
</dbReference>
<evidence type="ECO:0000313" key="3">
    <source>
        <dbReference type="EMBL" id="VFK42143.1"/>
    </source>
</evidence>
<dbReference type="AlphaFoldDB" id="A0A450YKT5"/>
<dbReference type="SUPFAM" id="SSF52518">
    <property type="entry name" value="Thiamin diphosphate-binding fold (THDP-binding)"/>
    <property type="match status" value="1"/>
</dbReference>